<evidence type="ECO:0000313" key="1">
    <source>
        <dbReference type="EMBL" id="GER05642.1"/>
    </source>
</evidence>
<dbReference type="EMBL" id="BKCN01000036">
    <property type="protein sequence ID" value="GER05642.1"/>
    <property type="molecule type" value="Genomic_DNA"/>
</dbReference>
<evidence type="ECO:0000313" key="2">
    <source>
        <dbReference type="Proteomes" id="UP000324996"/>
    </source>
</evidence>
<evidence type="ECO:0008006" key="3">
    <source>
        <dbReference type="Google" id="ProtNLM"/>
    </source>
</evidence>
<accession>A0A5A7NBK8</accession>
<dbReference type="AlphaFoldDB" id="A0A5A7NBK8"/>
<keyword evidence="2" id="KW-1185">Reference proteome</keyword>
<dbReference type="Proteomes" id="UP000324996">
    <property type="component" value="Unassembled WGS sequence"/>
</dbReference>
<name>A0A5A7NBK8_9PROT</name>
<proteinExistence type="predicted"/>
<comment type="caution">
    <text evidence="1">The sequence shown here is derived from an EMBL/GenBank/DDBJ whole genome shotgun (WGS) entry which is preliminary data.</text>
</comment>
<gene>
    <name evidence="1" type="ORF">JCM17846_33240</name>
</gene>
<organism evidence="1 2">
    <name type="scientific">Iodidimonas nitroreducens</name>
    <dbReference type="NCBI Taxonomy" id="1236968"/>
    <lineage>
        <taxon>Bacteria</taxon>
        <taxon>Pseudomonadati</taxon>
        <taxon>Pseudomonadota</taxon>
        <taxon>Alphaproteobacteria</taxon>
        <taxon>Iodidimonadales</taxon>
        <taxon>Iodidimonadaceae</taxon>
        <taxon>Iodidimonas</taxon>
    </lineage>
</organism>
<reference evidence="1 2" key="1">
    <citation type="submission" date="2019-09" db="EMBL/GenBank/DDBJ databases">
        <title>NBRP : Genome information of microbial organism related human and environment.</title>
        <authorList>
            <person name="Hattori M."/>
            <person name="Oshima K."/>
            <person name="Inaba H."/>
            <person name="Suda W."/>
            <person name="Sakamoto M."/>
            <person name="Iino T."/>
            <person name="Kitahara M."/>
            <person name="Oshida Y."/>
            <person name="Iida T."/>
            <person name="Kudo T."/>
            <person name="Itoh T."/>
            <person name="Ohkuma M."/>
        </authorList>
    </citation>
    <scope>NUCLEOTIDE SEQUENCE [LARGE SCALE GENOMIC DNA]</scope>
    <source>
        <strain evidence="1 2">Q-1</strain>
    </source>
</reference>
<sequence>MTKAEPKRDDRIRQSIRLAKELWDGIDQARSERPGSISRNTWITEAVLEKLERDVANARAGRAANA</sequence>
<protein>
    <recommendedName>
        <fullName evidence="3">Arc-like DNA binding domain-containing protein</fullName>
    </recommendedName>
</protein>